<evidence type="ECO:0000313" key="2">
    <source>
        <dbReference type="EMBL" id="OXM82908.1"/>
    </source>
</evidence>
<evidence type="ECO:0000259" key="1">
    <source>
        <dbReference type="Pfam" id="PF09084"/>
    </source>
</evidence>
<dbReference type="OrthoDB" id="9815602at2"/>
<dbReference type="GO" id="GO:0009228">
    <property type="term" value="P:thiamine biosynthetic process"/>
    <property type="evidence" value="ECO:0007669"/>
    <property type="project" value="InterPro"/>
</dbReference>
<dbReference type="EMBL" id="NMQW01000053">
    <property type="protein sequence ID" value="OXM82908.1"/>
    <property type="molecule type" value="Genomic_DNA"/>
</dbReference>
<proteinExistence type="predicted"/>
<dbReference type="GO" id="GO:0016740">
    <property type="term" value="F:transferase activity"/>
    <property type="evidence" value="ECO:0007669"/>
    <property type="project" value="UniProtKB-KW"/>
</dbReference>
<protein>
    <submittedName>
        <fullName evidence="2">Myristoyl transferase</fullName>
    </submittedName>
</protein>
<organism evidence="2 3">
    <name type="scientific">Paenibacillus rigui</name>
    <dbReference type="NCBI Taxonomy" id="554312"/>
    <lineage>
        <taxon>Bacteria</taxon>
        <taxon>Bacillati</taxon>
        <taxon>Bacillota</taxon>
        <taxon>Bacilli</taxon>
        <taxon>Bacillales</taxon>
        <taxon>Paenibacillaceae</taxon>
        <taxon>Paenibacillus</taxon>
    </lineage>
</organism>
<dbReference type="SUPFAM" id="SSF53850">
    <property type="entry name" value="Periplasmic binding protein-like II"/>
    <property type="match status" value="1"/>
</dbReference>
<name>A0A229UHK6_9BACL</name>
<dbReference type="Proteomes" id="UP000215509">
    <property type="component" value="Unassembled WGS sequence"/>
</dbReference>
<accession>A0A229UHK6</accession>
<evidence type="ECO:0000313" key="3">
    <source>
        <dbReference type="Proteomes" id="UP000215509"/>
    </source>
</evidence>
<comment type="caution">
    <text evidence="2">The sequence shown here is derived from an EMBL/GenBank/DDBJ whole genome shotgun (WGS) entry which is preliminary data.</text>
</comment>
<gene>
    <name evidence="2" type="ORF">CF651_28255</name>
</gene>
<dbReference type="InterPro" id="IPR027939">
    <property type="entry name" value="NMT1/THI5"/>
</dbReference>
<dbReference type="PANTHER" id="PTHR31528:SF3">
    <property type="entry name" value="THIAMINE BIOSYNTHESIS PROTEIN HI_0357-RELATED"/>
    <property type="match status" value="1"/>
</dbReference>
<keyword evidence="3" id="KW-1185">Reference proteome</keyword>
<dbReference type="Pfam" id="PF09084">
    <property type="entry name" value="NMT1"/>
    <property type="match status" value="1"/>
</dbReference>
<dbReference type="PANTHER" id="PTHR31528">
    <property type="entry name" value="4-AMINO-5-HYDROXYMETHYL-2-METHYLPYRIMIDINE PHOSPHATE SYNTHASE THI11-RELATED"/>
    <property type="match status" value="1"/>
</dbReference>
<dbReference type="Gene3D" id="3.40.190.10">
    <property type="entry name" value="Periplasmic binding protein-like II"/>
    <property type="match status" value="2"/>
</dbReference>
<reference evidence="2 3" key="1">
    <citation type="submission" date="2017-07" db="EMBL/GenBank/DDBJ databases">
        <title>Genome sequencing and assembly of Paenibacillus rigui.</title>
        <authorList>
            <person name="Mayilraj S."/>
        </authorList>
    </citation>
    <scope>NUCLEOTIDE SEQUENCE [LARGE SCALE GENOMIC DNA]</scope>
    <source>
        <strain evidence="2 3">JCM 16352</strain>
    </source>
</reference>
<dbReference type="AlphaFoldDB" id="A0A229UHK6"/>
<sequence length="361" mass="40066">MGSELAREEFEKCKNILIGGKCMRKSVGILCLIFVLFIVNGCGASSDKRVTGSLDHKAPAVANETKKPVQLTQVTSFFPGPDFAGIYAAKKKNIYEKAGLDVTVQPGGPEVSAVQVVASGKAQIGIAQAYDVLLARDQGTPLVAIFTTYQHSPRVLVFHKGQPIKGFGDLNGREAYIGPGQVYWDYLTKKYALDKVKMLKYTGSLANFAYSKEAVVQGFLMNEPIELKLQSMETDYLLVSDSGFDPYSNVLFTTEKYLKDNPETVQNYLKATIEGWNYYYANTEEINAYLKELNPGASLERMKLAVEPMKDLIYGGDAAGKGMGYMSKQRWEELRDQLLDLGIIKKKENIEDAFTVKHLPK</sequence>
<dbReference type="InterPro" id="IPR015168">
    <property type="entry name" value="SsuA/THI5"/>
</dbReference>
<feature type="domain" description="SsuA/THI5-like" evidence="1">
    <location>
        <begin position="81"/>
        <end position="285"/>
    </location>
</feature>
<keyword evidence="2" id="KW-0808">Transferase</keyword>